<dbReference type="NCBIfam" id="TIGR03297">
    <property type="entry name" value="Ppyr-DeCO2ase"/>
    <property type="match status" value="1"/>
</dbReference>
<proteinExistence type="predicted"/>
<accession>A0A4R3VVB0</accession>
<evidence type="ECO:0000259" key="4">
    <source>
        <dbReference type="Pfam" id="PF02775"/>
    </source>
</evidence>
<keyword evidence="1" id="KW-0210">Decarboxylase</keyword>
<keyword evidence="7" id="KW-1185">Reference proteome</keyword>
<dbReference type="InterPro" id="IPR011766">
    <property type="entry name" value="TPP_enzyme_TPP-bd"/>
</dbReference>
<dbReference type="Pfam" id="PF02776">
    <property type="entry name" value="TPP_enzyme_N"/>
    <property type="match status" value="1"/>
</dbReference>
<dbReference type="GO" id="GO:0033980">
    <property type="term" value="F:phosphonopyruvate decarboxylase activity"/>
    <property type="evidence" value="ECO:0007669"/>
    <property type="project" value="InterPro"/>
</dbReference>
<dbReference type="InterPro" id="IPR051818">
    <property type="entry name" value="TPP_dependent_decarboxylase"/>
</dbReference>
<dbReference type="AlphaFoldDB" id="A0A4R3VVB0"/>
<evidence type="ECO:0000259" key="5">
    <source>
        <dbReference type="Pfam" id="PF02776"/>
    </source>
</evidence>
<dbReference type="Proteomes" id="UP000295433">
    <property type="component" value="Unassembled WGS sequence"/>
</dbReference>
<reference evidence="6 7" key="1">
    <citation type="submission" date="2019-03" db="EMBL/GenBank/DDBJ databases">
        <title>Genomic Encyclopedia of Type Strains, Phase IV (KMG-IV): sequencing the most valuable type-strain genomes for metagenomic binning, comparative biology and taxonomic classification.</title>
        <authorList>
            <person name="Goeker M."/>
        </authorList>
    </citation>
    <scope>NUCLEOTIDE SEQUENCE [LARGE SCALE GENOMIC DNA]</scope>
    <source>
        <strain evidence="6 7">DSM 16730</strain>
    </source>
</reference>
<evidence type="ECO:0000256" key="2">
    <source>
        <dbReference type="ARBA" id="ARBA00023052"/>
    </source>
</evidence>
<feature type="domain" description="Thiamine pyrophosphate enzyme N-terminal TPP-binding" evidence="5">
    <location>
        <begin position="6"/>
        <end position="114"/>
    </location>
</feature>
<dbReference type="EMBL" id="SMBY01000001">
    <property type="protein sequence ID" value="TCV08613.1"/>
    <property type="molecule type" value="Genomic_DNA"/>
</dbReference>
<dbReference type="Pfam" id="PF02775">
    <property type="entry name" value="TPP_enzyme_C"/>
    <property type="match status" value="1"/>
</dbReference>
<dbReference type="InterPro" id="IPR012001">
    <property type="entry name" value="Thiamin_PyroP_enz_TPP-bd_dom"/>
</dbReference>
<name>A0A4R3VVB0_9GAMM</name>
<organism evidence="6 7">
    <name type="scientific">Samsonia erythrinae</name>
    <dbReference type="NCBI Taxonomy" id="160434"/>
    <lineage>
        <taxon>Bacteria</taxon>
        <taxon>Pseudomonadati</taxon>
        <taxon>Pseudomonadota</taxon>
        <taxon>Gammaproteobacteria</taxon>
        <taxon>Enterobacterales</taxon>
        <taxon>Pectobacteriaceae</taxon>
        <taxon>Samsonia</taxon>
    </lineage>
</organism>
<dbReference type="Gene3D" id="3.40.50.970">
    <property type="match status" value="2"/>
</dbReference>
<keyword evidence="6" id="KW-0670">Pyruvate</keyword>
<dbReference type="GO" id="GO:0000287">
    <property type="term" value="F:magnesium ion binding"/>
    <property type="evidence" value="ECO:0007669"/>
    <property type="project" value="InterPro"/>
</dbReference>
<sequence>MISPDEFIVQLLKQGIDFYTGVPDSLLKHLCRAISSAEKPTQHITACNEGTAMGIAIGYYLATNKTPAIYLQNSGLGNLINPYCSLSDIHVYSIPALLIIGWRCELSDNGQQIHDEPQHVKQGKVTLSLLETLDIPYLVMDAEQQGPQDAIVALLEKAQREKRPVALVCRKNTFSAVENTSPAPFTPLSGDMTREEIVAHCLKKLPADAPIVSTTGMLSRELYELREQQQSGHARDFLTVGGMGHASQIALGIALASPKRRVVCLDGDGALLMHMGGLTNTAQRDNLLHIVVNNGVYDSVGGQPTMAMHLCLSDIARAAGYRYAQTVRTPQQLHDSLTAALSQPQSAFIEVLSRPGNRADLGRPKRSPIENKTEFMAFLQERRA</sequence>
<dbReference type="SUPFAM" id="SSF52518">
    <property type="entry name" value="Thiamin diphosphate-binding fold (THDP-binding)"/>
    <property type="match status" value="2"/>
</dbReference>
<keyword evidence="2" id="KW-0786">Thiamine pyrophosphate</keyword>
<dbReference type="GO" id="GO:0030976">
    <property type="term" value="F:thiamine pyrophosphate binding"/>
    <property type="evidence" value="ECO:0007669"/>
    <property type="project" value="InterPro"/>
</dbReference>
<dbReference type="GO" id="GO:0032923">
    <property type="term" value="P:organic phosphonate biosynthetic process"/>
    <property type="evidence" value="ECO:0007669"/>
    <property type="project" value="InterPro"/>
</dbReference>
<comment type="caution">
    <text evidence="6">The sequence shown here is derived from an EMBL/GenBank/DDBJ whole genome shotgun (WGS) entry which is preliminary data.</text>
</comment>
<evidence type="ECO:0000256" key="1">
    <source>
        <dbReference type="ARBA" id="ARBA00022793"/>
    </source>
</evidence>
<keyword evidence="3" id="KW-0456">Lyase</keyword>
<protein>
    <submittedName>
        <fullName evidence="6">Phosphonopyruvate decarboxylase</fullName>
    </submittedName>
</protein>
<evidence type="ECO:0000256" key="3">
    <source>
        <dbReference type="ARBA" id="ARBA00023239"/>
    </source>
</evidence>
<dbReference type="CDD" id="cd07035">
    <property type="entry name" value="TPP_PYR_POX_like"/>
    <property type="match status" value="1"/>
</dbReference>
<dbReference type="PANTHER" id="PTHR42818:SF1">
    <property type="entry name" value="SULFOPYRUVATE DECARBOXYLASE"/>
    <property type="match status" value="1"/>
</dbReference>
<dbReference type="InterPro" id="IPR017684">
    <property type="entry name" value="Phosphono-pyrv_decarboxylase"/>
</dbReference>
<dbReference type="PROSITE" id="PS00187">
    <property type="entry name" value="TPP_ENZYMES"/>
    <property type="match status" value="1"/>
</dbReference>
<feature type="domain" description="Thiamine pyrophosphate enzyme TPP-binding" evidence="4">
    <location>
        <begin position="216"/>
        <end position="351"/>
    </location>
</feature>
<gene>
    <name evidence="6" type="ORF">EDC54_101116</name>
</gene>
<dbReference type="InterPro" id="IPR000399">
    <property type="entry name" value="TPP-bd_CS"/>
</dbReference>
<dbReference type="RefSeq" id="WP_132452227.1">
    <property type="nucleotide sequence ID" value="NZ_JAWIZJ010000001.1"/>
</dbReference>
<dbReference type="OrthoDB" id="9785953at2"/>
<dbReference type="PANTHER" id="PTHR42818">
    <property type="entry name" value="SULFOPYRUVATE DECARBOXYLASE SUBUNIT ALPHA"/>
    <property type="match status" value="1"/>
</dbReference>
<evidence type="ECO:0000313" key="7">
    <source>
        <dbReference type="Proteomes" id="UP000295433"/>
    </source>
</evidence>
<dbReference type="InterPro" id="IPR029061">
    <property type="entry name" value="THDP-binding"/>
</dbReference>
<evidence type="ECO:0000313" key="6">
    <source>
        <dbReference type="EMBL" id="TCV08613.1"/>
    </source>
</evidence>
<dbReference type="CDD" id="cd03371">
    <property type="entry name" value="TPP_PpyrDC"/>
    <property type="match status" value="1"/>
</dbReference>